<dbReference type="CDD" id="cd08423">
    <property type="entry name" value="PBP2_LTTR_like_6"/>
    <property type="match status" value="1"/>
</dbReference>
<dbReference type="AlphaFoldDB" id="A0A2T0TAF2"/>
<dbReference type="PROSITE" id="PS50931">
    <property type="entry name" value="HTH_LYSR"/>
    <property type="match status" value="1"/>
</dbReference>
<dbReference type="Pfam" id="PF03466">
    <property type="entry name" value="LysR_substrate"/>
    <property type="match status" value="1"/>
</dbReference>
<dbReference type="OrthoDB" id="4131546at2"/>
<comment type="caution">
    <text evidence="6">The sequence shown here is derived from an EMBL/GenBank/DDBJ whole genome shotgun (WGS) entry which is preliminary data.</text>
</comment>
<dbReference type="GO" id="GO:0003700">
    <property type="term" value="F:DNA-binding transcription factor activity"/>
    <property type="evidence" value="ECO:0007669"/>
    <property type="project" value="InterPro"/>
</dbReference>
<keyword evidence="2" id="KW-0805">Transcription regulation</keyword>
<dbReference type="PANTHER" id="PTHR30346">
    <property type="entry name" value="TRANSCRIPTIONAL DUAL REGULATOR HCAR-RELATED"/>
    <property type="match status" value="1"/>
</dbReference>
<dbReference type="EMBL" id="PVTF01000004">
    <property type="protein sequence ID" value="PRY42619.1"/>
    <property type="molecule type" value="Genomic_DNA"/>
</dbReference>
<dbReference type="GO" id="GO:0032993">
    <property type="term" value="C:protein-DNA complex"/>
    <property type="evidence" value="ECO:0007669"/>
    <property type="project" value="TreeGrafter"/>
</dbReference>
<evidence type="ECO:0000313" key="6">
    <source>
        <dbReference type="EMBL" id="PRY42619.1"/>
    </source>
</evidence>
<evidence type="ECO:0000313" key="7">
    <source>
        <dbReference type="Proteomes" id="UP000239494"/>
    </source>
</evidence>
<organism evidence="6 7">
    <name type="scientific">Umezawaea tangerina</name>
    <dbReference type="NCBI Taxonomy" id="84725"/>
    <lineage>
        <taxon>Bacteria</taxon>
        <taxon>Bacillati</taxon>
        <taxon>Actinomycetota</taxon>
        <taxon>Actinomycetes</taxon>
        <taxon>Pseudonocardiales</taxon>
        <taxon>Pseudonocardiaceae</taxon>
        <taxon>Umezawaea</taxon>
    </lineage>
</organism>
<dbReference type="GO" id="GO:0003677">
    <property type="term" value="F:DNA binding"/>
    <property type="evidence" value="ECO:0007669"/>
    <property type="project" value="UniProtKB-KW"/>
</dbReference>
<evidence type="ECO:0000256" key="3">
    <source>
        <dbReference type="ARBA" id="ARBA00023125"/>
    </source>
</evidence>
<evidence type="ECO:0000256" key="1">
    <source>
        <dbReference type="ARBA" id="ARBA00009437"/>
    </source>
</evidence>
<dbReference type="Gene3D" id="1.10.10.10">
    <property type="entry name" value="Winged helix-like DNA-binding domain superfamily/Winged helix DNA-binding domain"/>
    <property type="match status" value="1"/>
</dbReference>
<protein>
    <submittedName>
        <fullName evidence="6">DNA-binding transcriptional LysR family regulator</fullName>
    </submittedName>
</protein>
<dbReference type="Gene3D" id="3.40.190.10">
    <property type="entry name" value="Periplasmic binding protein-like II"/>
    <property type="match status" value="2"/>
</dbReference>
<dbReference type="Proteomes" id="UP000239494">
    <property type="component" value="Unassembled WGS sequence"/>
</dbReference>
<gene>
    <name evidence="6" type="ORF">CLV43_104454</name>
</gene>
<dbReference type="SUPFAM" id="SSF46785">
    <property type="entry name" value="Winged helix' DNA-binding domain"/>
    <property type="match status" value="1"/>
</dbReference>
<proteinExistence type="inferred from homology"/>
<dbReference type="InterPro" id="IPR005119">
    <property type="entry name" value="LysR_subst-bd"/>
</dbReference>
<dbReference type="RefSeq" id="WP_106187999.1">
    <property type="nucleotide sequence ID" value="NZ_PVTF01000004.1"/>
</dbReference>
<comment type="similarity">
    <text evidence="1">Belongs to the LysR transcriptional regulatory family.</text>
</comment>
<reference evidence="6 7" key="1">
    <citation type="submission" date="2018-03" db="EMBL/GenBank/DDBJ databases">
        <title>Genomic Encyclopedia of Archaeal and Bacterial Type Strains, Phase II (KMG-II): from individual species to whole genera.</title>
        <authorList>
            <person name="Goeker M."/>
        </authorList>
    </citation>
    <scope>NUCLEOTIDE SEQUENCE [LARGE SCALE GENOMIC DNA]</scope>
    <source>
        <strain evidence="6 7">DSM 44720</strain>
    </source>
</reference>
<dbReference type="InterPro" id="IPR036388">
    <property type="entry name" value="WH-like_DNA-bd_sf"/>
</dbReference>
<evidence type="ECO:0000256" key="2">
    <source>
        <dbReference type="ARBA" id="ARBA00023015"/>
    </source>
</evidence>
<keyword evidence="7" id="KW-1185">Reference proteome</keyword>
<dbReference type="InterPro" id="IPR000847">
    <property type="entry name" value="LysR_HTH_N"/>
</dbReference>
<accession>A0A2T0TAF2</accession>
<dbReference type="SUPFAM" id="SSF53850">
    <property type="entry name" value="Periplasmic binding protein-like II"/>
    <property type="match status" value="1"/>
</dbReference>
<keyword evidence="4" id="KW-0804">Transcription</keyword>
<keyword evidence="3 6" id="KW-0238">DNA-binding</keyword>
<dbReference type="FunFam" id="1.10.10.10:FF:000001">
    <property type="entry name" value="LysR family transcriptional regulator"/>
    <property type="match status" value="1"/>
</dbReference>
<dbReference type="InterPro" id="IPR036390">
    <property type="entry name" value="WH_DNA-bd_sf"/>
</dbReference>
<sequence length="302" mass="32019">MLDLGRLRALHAVATHGSVGAAASVLGYTPSAVSQQIAKLERETRTALLERRGRGVALTDAGYGLAATAAQVLALVEEAEVTLEEQRGAAVGALSIGAFATAARGLLPLALVDLAAHHPALDVRSVEIDPPEGIDAVARGELDLAVAHDWDNAPLVVPESLSRSALGEDIADVLLPATHPLATRASLTPRDLADQRWICQPEGTICHDWLMKTFRGADIEPDLAHRVAEYETQLALLSQGIGVGLLPRLGRGPLPPTVRAIPLHPTPTRRVFAVWRTGASRRPAITATLAVLRGCWERRSTA</sequence>
<dbReference type="PANTHER" id="PTHR30346:SF29">
    <property type="entry name" value="LYSR SUBSTRATE-BINDING"/>
    <property type="match status" value="1"/>
</dbReference>
<feature type="domain" description="HTH lysR-type" evidence="5">
    <location>
        <begin position="2"/>
        <end position="59"/>
    </location>
</feature>
<evidence type="ECO:0000256" key="4">
    <source>
        <dbReference type="ARBA" id="ARBA00023163"/>
    </source>
</evidence>
<dbReference type="Pfam" id="PF00126">
    <property type="entry name" value="HTH_1"/>
    <property type="match status" value="1"/>
</dbReference>
<evidence type="ECO:0000259" key="5">
    <source>
        <dbReference type="PROSITE" id="PS50931"/>
    </source>
</evidence>
<name>A0A2T0TAF2_9PSEU</name>